<dbReference type="GO" id="GO:0016746">
    <property type="term" value="F:acyltransferase activity"/>
    <property type="evidence" value="ECO:0007669"/>
    <property type="project" value="UniProtKB-KW"/>
</dbReference>
<dbReference type="InterPro" id="IPR000182">
    <property type="entry name" value="GNAT_dom"/>
</dbReference>
<keyword evidence="2" id="KW-0808">Transferase</keyword>
<dbReference type="InterPro" id="IPR051531">
    <property type="entry name" value="N-acetyltransferase"/>
</dbReference>
<evidence type="ECO:0000313" key="2">
    <source>
        <dbReference type="EMBL" id="MFC4291179.1"/>
    </source>
</evidence>
<keyword evidence="2" id="KW-0012">Acyltransferase</keyword>
<comment type="caution">
    <text evidence="2">The sequence shown here is derived from an EMBL/GenBank/DDBJ whole genome shotgun (WGS) entry which is preliminary data.</text>
</comment>
<name>A0ABV8RE21_9SPHN</name>
<dbReference type="PANTHER" id="PTHR43792">
    <property type="entry name" value="GNAT FAMILY, PUTATIVE (AFU_ORTHOLOGUE AFUA_3G00765)-RELATED-RELATED"/>
    <property type="match status" value="1"/>
</dbReference>
<accession>A0ABV8RE21</accession>
<reference evidence="3" key="1">
    <citation type="journal article" date="2019" name="Int. J. Syst. Evol. Microbiol.">
        <title>The Global Catalogue of Microorganisms (GCM) 10K type strain sequencing project: providing services to taxonomists for standard genome sequencing and annotation.</title>
        <authorList>
            <consortium name="The Broad Institute Genomics Platform"/>
            <consortium name="The Broad Institute Genome Sequencing Center for Infectious Disease"/>
            <person name="Wu L."/>
            <person name="Ma J."/>
        </authorList>
    </citation>
    <scope>NUCLEOTIDE SEQUENCE [LARGE SCALE GENOMIC DNA]</scope>
    <source>
        <strain evidence="3">CECT 8531</strain>
    </source>
</reference>
<protein>
    <submittedName>
        <fullName evidence="2">GNAT family N-acetyltransferase</fullName>
        <ecNumber evidence="2">2.3.-.-</ecNumber>
    </submittedName>
</protein>
<dbReference type="Gene3D" id="3.40.630.30">
    <property type="match status" value="1"/>
</dbReference>
<sequence length="183" mass="20588">MSSGPFLMTERLILRPPAAQDMDEWAAFCADEKVMHHLGGPQTRSEAWRSLCSVAGAWQIRGFAMFSMIRRDTGEWIGRTGPWMPEDWPGKEIGWGVARAQMGKGYAYEAAVASMDYVFDVLRWDDVIHTIAPDNIASQKLARRLGSVNLGPSRLPAPFADHPVDAWGQSREEWSKNRKNLRA</sequence>
<dbReference type="Pfam" id="PF13302">
    <property type="entry name" value="Acetyltransf_3"/>
    <property type="match status" value="1"/>
</dbReference>
<organism evidence="2 3">
    <name type="scientific">Sphingorhabdus arenilitoris</name>
    <dbReference type="NCBI Taxonomy" id="1490041"/>
    <lineage>
        <taxon>Bacteria</taxon>
        <taxon>Pseudomonadati</taxon>
        <taxon>Pseudomonadota</taxon>
        <taxon>Alphaproteobacteria</taxon>
        <taxon>Sphingomonadales</taxon>
        <taxon>Sphingomonadaceae</taxon>
        <taxon>Sphingorhabdus</taxon>
    </lineage>
</organism>
<keyword evidence="3" id="KW-1185">Reference proteome</keyword>
<dbReference type="EMBL" id="JBHSDH010000010">
    <property type="protein sequence ID" value="MFC4291179.1"/>
    <property type="molecule type" value="Genomic_DNA"/>
</dbReference>
<feature type="domain" description="N-acetyltransferase" evidence="1">
    <location>
        <begin position="11"/>
        <end position="146"/>
    </location>
</feature>
<gene>
    <name evidence="2" type="ORF">ACFOWX_01995</name>
</gene>
<dbReference type="PANTHER" id="PTHR43792:SF1">
    <property type="entry name" value="N-ACETYLTRANSFERASE DOMAIN-CONTAINING PROTEIN"/>
    <property type="match status" value="1"/>
</dbReference>
<dbReference type="SUPFAM" id="SSF55729">
    <property type="entry name" value="Acyl-CoA N-acyltransferases (Nat)"/>
    <property type="match status" value="1"/>
</dbReference>
<dbReference type="InterPro" id="IPR016181">
    <property type="entry name" value="Acyl_CoA_acyltransferase"/>
</dbReference>
<evidence type="ECO:0000313" key="3">
    <source>
        <dbReference type="Proteomes" id="UP001595887"/>
    </source>
</evidence>
<proteinExistence type="predicted"/>
<dbReference type="EC" id="2.3.-.-" evidence="2"/>
<evidence type="ECO:0000259" key="1">
    <source>
        <dbReference type="Pfam" id="PF13302"/>
    </source>
</evidence>
<dbReference type="RefSeq" id="WP_381420770.1">
    <property type="nucleotide sequence ID" value="NZ_JBHSDH010000010.1"/>
</dbReference>
<dbReference type="Proteomes" id="UP001595887">
    <property type="component" value="Unassembled WGS sequence"/>
</dbReference>